<reference evidence="1" key="2">
    <citation type="journal article" date="2021" name="PeerJ">
        <title>Extensive microbial diversity within the chicken gut microbiome revealed by metagenomics and culture.</title>
        <authorList>
            <person name="Gilroy R."/>
            <person name="Ravi A."/>
            <person name="Getino M."/>
            <person name="Pursley I."/>
            <person name="Horton D.L."/>
            <person name="Alikhan N.F."/>
            <person name="Baker D."/>
            <person name="Gharbi K."/>
            <person name="Hall N."/>
            <person name="Watson M."/>
            <person name="Adriaenssens E.M."/>
            <person name="Foster-Nyarko E."/>
            <person name="Jarju S."/>
            <person name="Secka A."/>
            <person name="Antonio M."/>
            <person name="Oren A."/>
            <person name="Chaudhuri R.R."/>
            <person name="La Ragione R."/>
            <person name="Hildebrand F."/>
            <person name="Pallen M.J."/>
        </authorList>
    </citation>
    <scope>NUCLEOTIDE SEQUENCE</scope>
    <source>
        <strain evidence="1">10406</strain>
    </source>
</reference>
<reference evidence="1" key="1">
    <citation type="submission" date="2020-10" db="EMBL/GenBank/DDBJ databases">
        <authorList>
            <person name="Gilroy R."/>
        </authorList>
    </citation>
    <scope>NUCLEOTIDE SEQUENCE</scope>
    <source>
        <strain evidence="1">10406</strain>
    </source>
</reference>
<evidence type="ECO:0008006" key="3">
    <source>
        <dbReference type="Google" id="ProtNLM"/>
    </source>
</evidence>
<dbReference type="Proteomes" id="UP000886857">
    <property type="component" value="Unassembled WGS sequence"/>
</dbReference>
<evidence type="ECO:0000313" key="2">
    <source>
        <dbReference type="Proteomes" id="UP000886857"/>
    </source>
</evidence>
<protein>
    <recommendedName>
        <fullName evidence="3">BIG2 domain-containing protein</fullName>
    </recommendedName>
</protein>
<dbReference type="EMBL" id="DVOE01000052">
    <property type="protein sequence ID" value="HIU98900.1"/>
    <property type="molecule type" value="Genomic_DNA"/>
</dbReference>
<proteinExistence type="predicted"/>
<comment type="caution">
    <text evidence="1">The sequence shown here is derived from an EMBL/GenBank/DDBJ whole genome shotgun (WGS) entry which is preliminary data.</text>
</comment>
<organism evidence="1 2">
    <name type="scientific">Candidatus Limadaptatus stercoripullorum</name>
    <dbReference type="NCBI Taxonomy" id="2840846"/>
    <lineage>
        <taxon>Bacteria</taxon>
        <taxon>Bacillati</taxon>
        <taxon>Bacillota</taxon>
        <taxon>Clostridia</taxon>
        <taxon>Eubacteriales</taxon>
        <taxon>Candidatus Limadaptatus</taxon>
    </lineage>
</organism>
<accession>A0A9D1SWQ4</accession>
<gene>
    <name evidence="1" type="ORF">IAC73_03550</name>
</gene>
<evidence type="ECO:0000313" key="1">
    <source>
        <dbReference type="EMBL" id="HIU98900.1"/>
    </source>
</evidence>
<name>A0A9D1SWQ4_9FIRM</name>
<dbReference type="AlphaFoldDB" id="A0A9D1SWQ4"/>
<sequence>MKGRVWLILLLLPPLAVLAALSVAGAYIAVSDIPATGIVITTPSEGGMLLLDLAAYEGDVCLTAEVLPKGARNRGYSARVEPLSGSSGEVVSVAEDGTLIPLGTGVARLTVRSDDGGFTDAVTVGVWASAVVGAELRLAAEGGDLPADGAEICVGSAAFVSEVSPAEVCPDVVWSVSPLLGQAEGAARIGRTTGEAEFYLPGRYLVTADITPAAEGAERLSAVVEVAGGGLAVDGERGDKTVFVSAGERERTLYVSAEEFPAASFSEGAATVSPLGGGGYAVRVSAAGTLAGETLTVSAGGERVRVTFLEGAGVALTGRYAGGEELLSKAGTAVTVAAEGTMPQGSRLEFEGDGVVVVPSGAMSARVFSDEPCTGSVRAYLVTDEGRTLVAERAVRVVAGCTALAFEAQSETFGYAENMTVGGLTLGDGEFVSRGVTLALTAVREGRVLPADTGELEFVAEGAEASVEGTEGGALLCPKEDGEVVVRAEWKYKEAFDCDISASLTLDTVKNAVNVYSESDLRAAMDAGVPAALQGDIMLGDELIGEDGSPLPGAAQKQREMLGKIQVTADPTYALNTSGSVPEVYYALELTADIYGNGRKVSAERITALDAYVSSEACFSGPVDFVSLPGVASLPGQDNIVFLIRNDGVAIDNAVLIGGSDEAAAAGALRYKGTVLEIAADAEISRCRIRNGRTTVRIFGRTGVDRGSPVDAESERITVTLEECDISGAAEFALKIGTNRKLAGGSLHPSGEYAPQLSAEGVTFLPREDDNLESEIFRRSFLLTDVTVTGGRIGGAGLFAVGMECSFAGEMLDGDGLLGGLVSAAGWKGLAGTSYAAALRLAGAIELDNMKELDALDSSTLIETHGGGAMWDYLSLDIRDMIRKVCAAGGEEYSGLVGVREGKEFVHGGIAFYGGGKNYSVLDLSGYTGRELAEYSAGLSVLAEGEPAGSDLKLQGTMLPLAAGYEPFRFFVYRL</sequence>